<evidence type="ECO:0000313" key="1">
    <source>
        <dbReference type="EMBL" id="JAH77864.1"/>
    </source>
</evidence>
<organism evidence="1">
    <name type="scientific">Anguilla anguilla</name>
    <name type="common">European freshwater eel</name>
    <name type="synonym">Muraena anguilla</name>
    <dbReference type="NCBI Taxonomy" id="7936"/>
    <lineage>
        <taxon>Eukaryota</taxon>
        <taxon>Metazoa</taxon>
        <taxon>Chordata</taxon>
        <taxon>Craniata</taxon>
        <taxon>Vertebrata</taxon>
        <taxon>Euteleostomi</taxon>
        <taxon>Actinopterygii</taxon>
        <taxon>Neopterygii</taxon>
        <taxon>Teleostei</taxon>
        <taxon>Anguilliformes</taxon>
        <taxon>Anguillidae</taxon>
        <taxon>Anguilla</taxon>
    </lineage>
</organism>
<dbReference type="AlphaFoldDB" id="A0A0E9VIB5"/>
<sequence>MTESVLRCDLAENYGDEACEYNTRYEWLEHK</sequence>
<name>A0A0E9VIB5_ANGAN</name>
<dbReference type="EMBL" id="GBXM01030713">
    <property type="protein sequence ID" value="JAH77864.1"/>
    <property type="molecule type" value="Transcribed_RNA"/>
</dbReference>
<protein>
    <submittedName>
        <fullName evidence="1">Uncharacterized protein</fullName>
    </submittedName>
</protein>
<proteinExistence type="predicted"/>
<accession>A0A0E9VIB5</accession>
<reference evidence="1" key="2">
    <citation type="journal article" date="2015" name="Fish Shellfish Immunol.">
        <title>Early steps in the European eel (Anguilla anguilla)-Vibrio vulnificus interaction in the gills: Role of the RtxA13 toxin.</title>
        <authorList>
            <person name="Callol A."/>
            <person name="Pajuelo D."/>
            <person name="Ebbesson L."/>
            <person name="Teles M."/>
            <person name="MacKenzie S."/>
            <person name="Amaro C."/>
        </authorList>
    </citation>
    <scope>NUCLEOTIDE SEQUENCE</scope>
</reference>
<reference evidence="1" key="1">
    <citation type="submission" date="2014-11" db="EMBL/GenBank/DDBJ databases">
        <authorList>
            <person name="Amaro Gonzalez C."/>
        </authorList>
    </citation>
    <scope>NUCLEOTIDE SEQUENCE</scope>
</reference>